<keyword evidence="2" id="KW-0808">Transferase</keyword>
<dbReference type="PANTHER" id="PTHR12526:SF510">
    <property type="entry name" value="D-INOSITOL 3-PHOSPHATE GLYCOSYLTRANSFERASE"/>
    <property type="match status" value="1"/>
</dbReference>
<accession>A0ABT2LU93</accession>
<protein>
    <submittedName>
        <fullName evidence="4">Glycosyltransferase family 4 protein</fullName>
    </submittedName>
</protein>
<evidence type="ECO:0000256" key="1">
    <source>
        <dbReference type="ARBA" id="ARBA00022676"/>
    </source>
</evidence>
<organism evidence="4 5">
    <name type="scientific">Chelativorans salis</name>
    <dbReference type="NCBI Taxonomy" id="2978478"/>
    <lineage>
        <taxon>Bacteria</taxon>
        <taxon>Pseudomonadati</taxon>
        <taxon>Pseudomonadota</taxon>
        <taxon>Alphaproteobacteria</taxon>
        <taxon>Hyphomicrobiales</taxon>
        <taxon>Phyllobacteriaceae</taxon>
        <taxon>Chelativorans</taxon>
    </lineage>
</organism>
<dbReference type="Proteomes" id="UP001320831">
    <property type="component" value="Unassembled WGS sequence"/>
</dbReference>
<dbReference type="EMBL" id="JAOCZP010000005">
    <property type="protein sequence ID" value="MCT7376938.1"/>
    <property type="molecule type" value="Genomic_DNA"/>
</dbReference>
<dbReference type="CDD" id="cd03820">
    <property type="entry name" value="GT4_AmsD-like"/>
    <property type="match status" value="1"/>
</dbReference>
<comment type="caution">
    <text evidence="4">The sequence shown here is derived from an EMBL/GenBank/DDBJ whole genome shotgun (WGS) entry which is preliminary data.</text>
</comment>
<dbReference type="PANTHER" id="PTHR12526">
    <property type="entry name" value="GLYCOSYLTRANSFERASE"/>
    <property type="match status" value="1"/>
</dbReference>
<feature type="domain" description="Glycosyltransferase subfamily 4-like N-terminal" evidence="3">
    <location>
        <begin position="13"/>
        <end position="167"/>
    </location>
</feature>
<sequence length="377" mass="40563">MKIAFVLSGLTAGGAEKIVNLLAHHRSDQGDTVSILAVNAADTQSYYPYAPHIGIETLGARRASSLSTASLRLLQLRRKLRALEPDLVVAFLTKVNALVGLATLGLKTPIVMSERNNFLLQRKNPLWRLISPIAARKAVCLVMQTEDARAALPAALRSRAMVIPNPVTLPNGIVPIPDEKMRIIAAGRLDKQKGFDLLLQAFRSVADDLATVTLTIFGEGPERQALERQARDLGLTERVSMPGVTTSPAEWISKGDVFVLSSRFEGFPNVLLEALAAGIPTVAFDCPWGPSDILKNEVGLLIPPGDVVQLGNAMRRLVADAALRCKLAEAGPAVSARYSKASVLAQWDEVIFRATRFRSVIPLAPGGHTAGQCRTCS</sequence>
<gene>
    <name evidence="4" type="ORF">N5A92_18080</name>
</gene>
<dbReference type="InterPro" id="IPR028098">
    <property type="entry name" value="Glyco_trans_4-like_N"/>
</dbReference>
<evidence type="ECO:0000313" key="5">
    <source>
        <dbReference type="Proteomes" id="UP001320831"/>
    </source>
</evidence>
<evidence type="ECO:0000313" key="4">
    <source>
        <dbReference type="EMBL" id="MCT7376938.1"/>
    </source>
</evidence>
<dbReference type="RefSeq" id="WP_260905190.1">
    <property type="nucleotide sequence ID" value="NZ_JAOCZP010000005.1"/>
</dbReference>
<dbReference type="SUPFAM" id="SSF53756">
    <property type="entry name" value="UDP-Glycosyltransferase/glycogen phosphorylase"/>
    <property type="match status" value="1"/>
</dbReference>
<evidence type="ECO:0000256" key="2">
    <source>
        <dbReference type="ARBA" id="ARBA00022679"/>
    </source>
</evidence>
<proteinExistence type="predicted"/>
<keyword evidence="5" id="KW-1185">Reference proteome</keyword>
<dbReference type="Pfam" id="PF13692">
    <property type="entry name" value="Glyco_trans_1_4"/>
    <property type="match status" value="1"/>
</dbReference>
<name>A0ABT2LU93_9HYPH</name>
<dbReference type="Pfam" id="PF13439">
    <property type="entry name" value="Glyco_transf_4"/>
    <property type="match status" value="1"/>
</dbReference>
<dbReference type="Gene3D" id="3.40.50.2000">
    <property type="entry name" value="Glycogen Phosphorylase B"/>
    <property type="match status" value="2"/>
</dbReference>
<evidence type="ECO:0000259" key="3">
    <source>
        <dbReference type="Pfam" id="PF13439"/>
    </source>
</evidence>
<reference evidence="4 5" key="1">
    <citation type="submission" date="2022-09" db="EMBL/GenBank/DDBJ databases">
        <title>Chelativorans salina sp. nov., a novel slightly halophilic bacterium isolated from a saline lake sediment enrichment.</title>
        <authorList>
            <person name="Gao L."/>
            <person name="Fang B.-Z."/>
            <person name="Li W.-J."/>
        </authorList>
    </citation>
    <scope>NUCLEOTIDE SEQUENCE [LARGE SCALE GENOMIC DNA]</scope>
    <source>
        <strain evidence="4 5">EGI FJ00035</strain>
    </source>
</reference>
<keyword evidence="1" id="KW-0328">Glycosyltransferase</keyword>